<reference evidence="2 3" key="1">
    <citation type="submission" date="2024-05" db="EMBL/GenBank/DDBJ databases">
        <title>Culex pipiens pipiens assembly and annotation.</title>
        <authorList>
            <person name="Alout H."/>
            <person name="Durand T."/>
        </authorList>
    </citation>
    <scope>NUCLEOTIDE SEQUENCE [LARGE SCALE GENOMIC DNA]</scope>
    <source>
        <strain evidence="2">HA-2024</strain>
        <tissue evidence="2">Whole body</tissue>
    </source>
</reference>
<dbReference type="PANTHER" id="PTHR38926:SF72">
    <property type="entry name" value="IM:7136021-RELATED"/>
    <property type="match status" value="1"/>
</dbReference>
<protein>
    <recommendedName>
        <fullName evidence="1">F-box domain-containing protein</fullName>
    </recommendedName>
</protein>
<dbReference type="Proteomes" id="UP001562425">
    <property type="component" value="Unassembled WGS sequence"/>
</dbReference>
<evidence type="ECO:0000259" key="1">
    <source>
        <dbReference type="PROSITE" id="PS50181"/>
    </source>
</evidence>
<dbReference type="InterPro" id="IPR036047">
    <property type="entry name" value="F-box-like_dom_sf"/>
</dbReference>
<dbReference type="SMART" id="SM00256">
    <property type="entry name" value="FBOX"/>
    <property type="match status" value="1"/>
</dbReference>
<dbReference type="SUPFAM" id="SSF81383">
    <property type="entry name" value="F-box domain"/>
    <property type="match status" value="1"/>
</dbReference>
<dbReference type="SUPFAM" id="SSF52047">
    <property type="entry name" value="RNI-like"/>
    <property type="match status" value="2"/>
</dbReference>
<proteinExistence type="predicted"/>
<dbReference type="InterPro" id="IPR032675">
    <property type="entry name" value="LRR_dom_sf"/>
</dbReference>
<evidence type="ECO:0000313" key="2">
    <source>
        <dbReference type="EMBL" id="KAL1380255.1"/>
    </source>
</evidence>
<evidence type="ECO:0000313" key="3">
    <source>
        <dbReference type="Proteomes" id="UP001562425"/>
    </source>
</evidence>
<dbReference type="Gene3D" id="3.80.10.10">
    <property type="entry name" value="Ribonuclease Inhibitor"/>
    <property type="match status" value="1"/>
</dbReference>
<dbReference type="PROSITE" id="PS50181">
    <property type="entry name" value="FBOX"/>
    <property type="match status" value="1"/>
</dbReference>
<dbReference type="InterPro" id="IPR001810">
    <property type="entry name" value="F-box_dom"/>
</dbReference>
<dbReference type="PANTHER" id="PTHR38926">
    <property type="entry name" value="F-BOX DOMAIN CONTAINING PROTEIN, EXPRESSED"/>
    <property type="match status" value="1"/>
</dbReference>
<comment type="caution">
    <text evidence="2">The sequence shown here is derived from an EMBL/GenBank/DDBJ whole genome shotgun (WGS) entry which is preliminary data.</text>
</comment>
<feature type="domain" description="F-box" evidence="1">
    <location>
        <begin position="5"/>
        <end position="53"/>
    </location>
</feature>
<dbReference type="AlphaFoldDB" id="A0ABD1CUZ2"/>
<organism evidence="2 3">
    <name type="scientific">Culex pipiens pipiens</name>
    <name type="common">Northern house mosquito</name>
    <dbReference type="NCBI Taxonomy" id="38569"/>
    <lineage>
        <taxon>Eukaryota</taxon>
        <taxon>Metazoa</taxon>
        <taxon>Ecdysozoa</taxon>
        <taxon>Arthropoda</taxon>
        <taxon>Hexapoda</taxon>
        <taxon>Insecta</taxon>
        <taxon>Pterygota</taxon>
        <taxon>Neoptera</taxon>
        <taxon>Endopterygota</taxon>
        <taxon>Diptera</taxon>
        <taxon>Nematocera</taxon>
        <taxon>Culicoidea</taxon>
        <taxon>Culicidae</taxon>
        <taxon>Culicinae</taxon>
        <taxon>Culicini</taxon>
        <taxon>Culex</taxon>
        <taxon>Culex</taxon>
    </lineage>
</organism>
<dbReference type="Gene3D" id="1.20.1280.50">
    <property type="match status" value="1"/>
</dbReference>
<gene>
    <name evidence="2" type="ORF">pipiens_014344</name>
</gene>
<dbReference type="EMBL" id="JBEHCU010009241">
    <property type="protein sequence ID" value="KAL1380255.1"/>
    <property type="molecule type" value="Genomic_DNA"/>
</dbReference>
<accession>A0ABD1CUZ2</accession>
<sequence>MTVASKHINDLPTEVIWHILDQLPVRERIRLSVVCKRWDEIVLRSSSIVFMPHTNSNQLSRLLKTINQSNRMYRRVALTSMIKHDEKEFGELCLAAARKFGKSLQYLVINGIDLRKSTLLQVLNSCGNLKELILDVRVVQTERDSRKMTVAEFPVLPHLQHISFATYYNISPFYECFQSSELVPSLTSLKFRGVYLKAIPFLENLAKQLTFLVVECDHRETLQALFKLRPLQLKYFALTVKYTILDDRLDDVVPFFAALANLEKVSIASKMEPQLGECLYQTIYDTCAKLETLRLVNPENNPVLVVNKDLQKLSRLQCLELSGNNRKPAVLMPSLERLRIEFSTTGVEYYREIQSAMPNLTVLEIFEDDRFTDRCLEEVCSTVPNIKKLVLFNCKNISSTAFAHLCKLHKLRVFELIYNSVENRVMFEFFRQFPPVPNRLDRFLIAGNVRIRLTNVVHILDSMPNLKVLEIASSIHVPAPRRPKTKTEIHLLQAVPEVVLAVPDAAGDQSALMGREE</sequence>
<name>A0ABD1CUZ2_CULPP</name>
<dbReference type="Pfam" id="PF12937">
    <property type="entry name" value="F-box-like"/>
    <property type="match status" value="1"/>
</dbReference>
<keyword evidence="3" id="KW-1185">Reference proteome</keyword>